<dbReference type="SUPFAM" id="SSF51445">
    <property type="entry name" value="(Trans)glycosidases"/>
    <property type="match status" value="1"/>
</dbReference>
<protein>
    <submittedName>
        <fullName evidence="3">Glycoside hydrolase</fullName>
    </submittedName>
</protein>
<evidence type="ECO:0000256" key="1">
    <source>
        <dbReference type="SAM" id="SignalP"/>
    </source>
</evidence>
<feature type="chain" id="PRO_5020904829" evidence="1">
    <location>
        <begin position="26"/>
        <end position="318"/>
    </location>
</feature>
<feature type="domain" description="Asl1-like glycosyl hydrolase catalytic" evidence="2">
    <location>
        <begin position="44"/>
        <end position="280"/>
    </location>
</feature>
<dbReference type="InterPro" id="IPR053183">
    <property type="entry name" value="ASL1"/>
</dbReference>
<gene>
    <name evidence="3" type="ORF">K435DRAFT_668945</name>
</gene>
<evidence type="ECO:0000259" key="2">
    <source>
        <dbReference type="Pfam" id="PF11790"/>
    </source>
</evidence>
<dbReference type="InterPro" id="IPR024655">
    <property type="entry name" value="Asl1_glyco_hydro_catalytic"/>
</dbReference>
<sequence length="318" mass="35439">MTRLTTSSTFLLSLIVVCSFLSINASPTQSYERAVTVTNTSKAGLAWPNGRTVDITQFTHTGKVSWYYTWSPDPVARTDLEFVPMLWGSNQADEFNSTIDGLISDLGITSVLGMNEPQQPGQSNLTPEQGVDLWKTYIEPLKSRGLRLGSPAPSSADSGKTWLQDFLNICNGTCTVDFIALHWYYIDADNFINYVEDFHETFQRPIWVTEWDCQNFANANQQCSYNDVVSFLNTTQSWMDETDYVERYSWFGAMRNLQGVNPDNGLMDSKGEINNLGGQYIGDPNPQPGGRNAALSLNPSLWLLPATFVATAIAGLWC</sequence>
<dbReference type="AlphaFoldDB" id="A0A4S8LWV3"/>
<feature type="signal peptide" evidence="1">
    <location>
        <begin position="1"/>
        <end position="25"/>
    </location>
</feature>
<name>A0A4S8LWV3_DENBC</name>
<organism evidence="3 4">
    <name type="scientific">Dendrothele bispora (strain CBS 962.96)</name>
    <dbReference type="NCBI Taxonomy" id="1314807"/>
    <lineage>
        <taxon>Eukaryota</taxon>
        <taxon>Fungi</taxon>
        <taxon>Dikarya</taxon>
        <taxon>Basidiomycota</taxon>
        <taxon>Agaricomycotina</taxon>
        <taxon>Agaricomycetes</taxon>
        <taxon>Agaricomycetidae</taxon>
        <taxon>Agaricales</taxon>
        <taxon>Agaricales incertae sedis</taxon>
        <taxon>Dendrothele</taxon>
    </lineage>
</organism>
<keyword evidence="4" id="KW-1185">Reference proteome</keyword>
<dbReference type="InterPro" id="IPR017853">
    <property type="entry name" value="GH"/>
</dbReference>
<dbReference type="GO" id="GO:0071966">
    <property type="term" value="P:fungal-type cell wall polysaccharide metabolic process"/>
    <property type="evidence" value="ECO:0007669"/>
    <property type="project" value="TreeGrafter"/>
</dbReference>
<dbReference type="Pfam" id="PF11790">
    <property type="entry name" value="Glyco_hydro_cc"/>
    <property type="match status" value="1"/>
</dbReference>
<evidence type="ECO:0000313" key="3">
    <source>
        <dbReference type="EMBL" id="THU94149.1"/>
    </source>
</evidence>
<dbReference type="GO" id="GO:0016787">
    <property type="term" value="F:hydrolase activity"/>
    <property type="evidence" value="ECO:0007669"/>
    <property type="project" value="UniProtKB-KW"/>
</dbReference>
<evidence type="ECO:0000313" key="4">
    <source>
        <dbReference type="Proteomes" id="UP000297245"/>
    </source>
</evidence>
<dbReference type="EMBL" id="ML179230">
    <property type="protein sequence ID" value="THU94149.1"/>
    <property type="molecule type" value="Genomic_DNA"/>
</dbReference>
<reference evidence="3 4" key="1">
    <citation type="journal article" date="2019" name="Nat. Ecol. Evol.">
        <title>Megaphylogeny resolves global patterns of mushroom evolution.</title>
        <authorList>
            <person name="Varga T."/>
            <person name="Krizsan K."/>
            <person name="Foldi C."/>
            <person name="Dima B."/>
            <person name="Sanchez-Garcia M."/>
            <person name="Sanchez-Ramirez S."/>
            <person name="Szollosi G.J."/>
            <person name="Szarkandi J.G."/>
            <person name="Papp V."/>
            <person name="Albert L."/>
            <person name="Andreopoulos W."/>
            <person name="Angelini C."/>
            <person name="Antonin V."/>
            <person name="Barry K.W."/>
            <person name="Bougher N.L."/>
            <person name="Buchanan P."/>
            <person name="Buyck B."/>
            <person name="Bense V."/>
            <person name="Catcheside P."/>
            <person name="Chovatia M."/>
            <person name="Cooper J."/>
            <person name="Damon W."/>
            <person name="Desjardin D."/>
            <person name="Finy P."/>
            <person name="Geml J."/>
            <person name="Haridas S."/>
            <person name="Hughes K."/>
            <person name="Justo A."/>
            <person name="Karasinski D."/>
            <person name="Kautmanova I."/>
            <person name="Kiss B."/>
            <person name="Kocsube S."/>
            <person name="Kotiranta H."/>
            <person name="LaButti K.M."/>
            <person name="Lechner B.E."/>
            <person name="Liimatainen K."/>
            <person name="Lipzen A."/>
            <person name="Lukacs Z."/>
            <person name="Mihaltcheva S."/>
            <person name="Morgado L.N."/>
            <person name="Niskanen T."/>
            <person name="Noordeloos M.E."/>
            <person name="Ohm R.A."/>
            <person name="Ortiz-Santana B."/>
            <person name="Ovrebo C."/>
            <person name="Racz N."/>
            <person name="Riley R."/>
            <person name="Savchenko A."/>
            <person name="Shiryaev A."/>
            <person name="Soop K."/>
            <person name="Spirin V."/>
            <person name="Szebenyi C."/>
            <person name="Tomsovsky M."/>
            <person name="Tulloss R.E."/>
            <person name="Uehling J."/>
            <person name="Grigoriev I.V."/>
            <person name="Vagvolgyi C."/>
            <person name="Papp T."/>
            <person name="Martin F.M."/>
            <person name="Miettinen O."/>
            <person name="Hibbett D.S."/>
            <person name="Nagy L.G."/>
        </authorList>
    </citation>
    <scope>NUCLEOTIDE SEQUENCE [LARGE SCALE GENOMIC DNA]</scope>
    <source>
        <strain evidence="3 4">CBS 962.96</strain>
    </source>
</reference>
<dbReference type="OrthoDB" id="5959761at2759"/>
<keyword evidence="1" id="KW-0732">Signal</keyword>
<dbReference type="PANTHER" id="PTHR34154">
    <property type="entry name" value="ALKALI-SENSITIVE LINKAGE PROTEIN 1"/>
    <property type="match status" value="1"/>
</dbReference>
<dbReference type="Proteomes" id="UP000297245">
    <property type="component" value="Unassembled WGS sequence"/>
</dbReference>
<dbReference type="Gene3D" id="3.20.20.80">
    <property type="entry name" value="Glycosidases"/>
    <property type="match status" value="1"/>
</dbReference>
<dbReference type="GO" id="GO:0009277">
    <property type="term" value="C:fungal-type cell wall"/>
    <property type="evidence" value="ECO:0007669"/>
    <property type="project" value="TreeGrafter"/>
</dbReference>
<keyword evidence="3" id="KW-0378">Hydrolase</keyword>
<dbReference type="PANTHER" id="PTHR34154:SF3">
    <property type="entry name" value="ALKALI-SENSITIVE LINKAGE PROTEIN 1"/>
    <property type="match status" value="1"/>
</dbReference>
<proteinExistence type="predicted"/>
<accession>A0A4S8LWV3</accession>